<evidence type="ECO:0000313" key="1">
    <source>
        <dbReference type="EMBL" id="GAA3815356.1"/>
    </source>
</evidence>
<sequence length="82" mass="8861">MRAAHPCPAGEGWAARTRVTGRGEAVEPALRAFRTGAHIGGDVDQPADVRVAISRMTETRRSMSASVVRQFTMAGRRAVMPR</sequence>
<gene>
    <name evidence="1" type="ORF">GCM10022226_40140</name>
</gene>
<proteinExistence type="predicted"/>
<dbReference type="EMBL" id="BAAAZR010000009">
    <property type="protein sequence ID" value="GAA3815356.1"/>
    <property type="molecule type" value="Genomic_DNA"/>
</dbReference>
<organism evidence="1 2">
    <name type="scientific">Sphaerisporangium flaviroseum</name>
    <dbReference type="NCBI Taxonomy" id="509199"/>
    <lineage>
        <taxon>Bacteria</taxon>
        <taxon>Bacillati</taxon>
        <taxon>Actinomycetota</taxon>
        <taxon>Actinomycetes</taxon>
        <taxon>Streptosporangiales</taxon>
        <taxon>Streptosporangiaceae</taxon>
        <taxon>Sphaerisporangium</taxon>
    </lineage>
</organism>
<dbReference type="Proteomes" id="UP001500888">
    <property type="component" value="Unassembled WGS sequence"/>
</dbReference>
<comment type="caution">
    <text evidence="1">The sequence shown here is derived from an EMBL/GenBank/DDBJ whole genome shotgun (WGS) entry which is preliminary data.</text>
</comment>
<reference evidence="2" key="1">
    <citation type="journal article" date="2019" name="Int. J. Syst. Evol. Microbiol.">
        <title>The Global Catalogue of Microorganisms (GCM) 10K type strain sequencing project: providing services to taxonomists for standard genome sequencing and annotation.</title>
        <authorList>
            <consortium name="The Broad Institute Genomics Platform"/>
            <consortium name="The Broad Institute Genome Sequencing Center for Infectious Disease"/>
            <person name="Wu L."/>
            <person name="Ma J."/>
        </authorList>
    </citation>
    <scope>NUCLEOTIDE SEQUENCE [LARGE SCALE GENOMIC DNA]</scope>
    <source>
        <strain evidence="2">JCM 16908</strain>
    </source>
</reference>
<keyword evidence="2" id="KW-1185">Reference proteome</keyword>
<protein>
    <submittedName>
        <fullName evidence="1">Uncharacterized protein</fullName>
    </submittedName>
</protein>
<evidence type="ECO:0000313" key="2">
    <source>
        <dbReference type="Proteomes" id="UP001500888"/>
    </source>
</evidence>
<accession>A0ABP7ICZ6</accession>
<name>A0ABP7ICZ6_9ACTN</name>